<dbReference type="AlphaFoldDB" id="A0A2N5N462"/>
<name>A0A2N5N462_9BACL</name>
<sequence>MPDQPEDGRFVGRPDTDAATEESRREKYTDLSTVESSRNDLTFEEFPEGPYGASLHPEAPVKESEWRPEQRQPNRFGYENRRLHGEQERDYPGDDRSGAGNGSVPDGTQQA</sequence>
<feature type="region of interest" description="Disordered" evidence="1">
    <location>
        <begin position="1"/>
        <end position="111"/>
    </location>
</feature>
<evidence type="ECO:0000313" key="3">
    <source>
        <dbReference type="Proteomes" id="UP000234789"/>
    </source>
</evidence>
<dbReference type="RefSeq" id="WP_052333077.1">
    <property type="nucleotide sequence ID" value="NZ_BIMM01000075.1"/>
</dbReference>
<accession>A0A2N5N462</accession>
<feature type="compositionally biased region" description="Polar residues" evidence="1">
    <location>
        <begin position="30"/>
        <end position="40"/>
    </location>
</feature>
<reference evidence="2 3" key="1">
    <citation type="submission" date="2017-05" db="EMBL/GenBank/DDBJ databases">
        <title>Functional genome analysis of Paenibacillus pasadenensis strain R16: insights on endophytic life style and antifungal activity.</title>
        <authorList>
            <person name="Passera A."/>
            <person name="Marcolungo L."/>
            <person name="Casati P."/>
            <person name="Brasca M."/>
            <person name="Quaglino F."/>
            <person name="Delledonne M."/>
        </authorList>
    </citation>
    <scope>NUCLEOTIDE SEQUENCE [LARGE SCALE GENOMIC DNA]</scope>
    <source>
        <strain evidence="2 3">R16</strain>
    </source>
</reference>
<comment type="caution">
    <text evidence="2">The sequence shown here is derived from an EMBL/GenBank/DDBJ whole genome shotgun (WGS) entry which is preliminary data.</text>
</comment>
<feature type="compositionally biased region" description="Basic and acidic residues" evidence="1">
    <location>
        <begin position="1"/>
        <end position="29"/>
    </location>
</feature>
<organism evidence="2 3">
    <name type="scientific">Paenibacillus pasadenensis</name>
    <dbReference type="NCBI Taxonomy" id="217090"/>
    <lineage>
        <taxon>Bacteria</taxon>
        <taxon>Bacillati</taxon>
        <taxon>Bacillota</taxon>
        <taxon>Bacilli</taxon>
        <taxon>Bacillales</taxon>
        <taxon>Paenibacillaceae</taxon>
        <taxon>Paenibacillus</taxon>
    </lineage>
</organism>
<evidence type="ECO:0000313" key="2">
    <source>
        <dbReference type="EMBL" id="PLT45110.1"/>
    </source>
</evidence>
<keyword evidence="3" id="KW-1185">Reference proteome</keyword>
<dbReference type="EMBL" id="NFEZ01000004">
    <property type="protein sequence ID" value="PLT45110.1"/>
    <property type="molecule type" value="Genomic_DNA"/>
</dbReference>
<proteinExistence type="predicted"/>
<feature type="compositionally biased region" description="Basic and acidic residues" evidence="1">
    <location>
        <begin position="59"/>
        <end position="97"/>
    </location>
</feature>
<gene>
    <name evidence="2" type="ORF">B8V81_3541</name>
</gene>
<protein>
    <recommendedName>
        <fullName evidence="4">Cytosolic protein</fullName>
    </recommendedName>
</protein>
<dbReference type="Proteomes" id="UP000234789">
    <property type="component" value="Unassembled WGS sequence"/>
</dbReference>
<evidence type="ECO:0008006" key="4">
    <source>
        <dbReference type="Google" id="ProtNLM"/>
    </source>
</evidence>
<evidence type="ECO:0000256" key="1">
    <source>
        <dbReference type="SAM" id="MobiDB-lite"/>
    </source>
</evidence>